<dbReference type="InterPro" id="IPR034015">
    <property type="entry name" value="M1_LTA4H"/>
</dbReference>
<dbReference type="InterPro" id="IPR042097">
    <property type="entry name" value="Aminopeptidase_N-like_N_sf"/>
</dbReference>
<dbReference type="Pfam" id="PF09127">
    <property type="entry name" value="Leuk-A4-hydro_C"/>
    <property type="match status" value="1"/>
</dbReference>
<dbReference type="FunFam" id="3.30.2010.30:FF:000001">
    <property type="entry name" value="Leukotriene A(4) hydrolase"/>
    <property type="match status" value="1"/>
</dbReference>
<feature type="domain" description="Peptidase M1 leukotriene A4 hydrolase/aminopeptidase C-terminal" evidence="11">
    <location>
        <begin position="508"/>
        <end position="664"/>
    </location>
</feature>
<dbReference type="CDD" id="cd09599">
    <property type="entry name" value="M1_LTA4H"/>
    <property type="match status" value="1"/>
</dbReference>
<evidence type="ECO:0000256" key="9">
    <source>
        <dbReference type="PIRSR" id="PIRSR634015-1"/>
    </source>
</evidence>
<dbReference type="GO" id="GO:0008270">
    <property type="term" value="F:zinc ion binding"/>
    <property type="evidence" value="ECO:0007669"/>
    <property type="project" value="InterPro"/>
</dbReference>
<dbReference type="GO" id="GO:0004177">
    <property type="term" value="F:aminopeptidase activity"/>
    <property type="evidence" value="ECO:0007669"/>
    <property type="project" value="TreeGrafter"/>
</dbReference>
<evidence type="ECO:0000313" key="12">
    <source>
        <dbReference type="EMBL" id="KAF5356193.1"/>
    </source>
</evidence>
<dbReference type="InterPro" id="IPR049980">
    <property type="entry name" value="LTA4H_cat"/>
</dbReference>
<dbReference type="InterPro" id="IPR027268">
    <property type="entry name" value="Peptidase_M4/M1_CTD_sf"/>
</dbReference>
<comment type="subcellular location">
    <subcellularLocation>
        <location evidence="1">Cytoplasm</location>
    </subcellularLocation>
</comment>
<dbReference type="SMART" id="SM01263">
    <property type="entry name" value="Leuk-A4-hydro_C"/>
    <property type="match status" value="1"/>
</dbReference>
<dbReference type="GO" id="GO:0006508">
    <property type="term" value="P:proteolysis"/>
    <property type="evidence" value="ECO:0007669"/>
    <property type="project" value="UniProtKB-KW"/>
</dbReference>
<dbReference type="Gene3D" id="2.60.40.1730">
    <property type="entry name" value="tricorn interacting facor f3 domain"/>
    <property type="match status" value="1"/>
</dbReference>
<dbReference type="PRINTS" id="PR00756">
    <property type="entry name" value="ALADIPTASE"/>
</dbReference>
<evidence type="ECO:0000256" key="5">
    <source>
        <dbReference type="ARBA" id="ARBA00022723"/>
    </source>
</evidence>
<organism evidence="12 13">
    <name type="scientific">Leucocoprinus leucothites</name>
    <dbReference type="NCBI Taxonomy" id="201217"/>
    <lineage>
        <taxon>Eukaryota</taxon>
        <taxon>Fungi</taxon>
        <taxon>Dikarya</taxon>
        <taxon>Basidiomycota</taxon>
        <taxon>Agaricomycotina</taxon>
        <taxon>Agaricomycetes</taxon>
        <taxon>Agaricomycetidae</taxon>
        <taxon>Agaricales</taxon>
        <taxon>Agaricineae</taxon>
        <taxon>Agaricaceae</taxon>
        <taxon>Leucocoprinus</taxon>
    </lineage>
</organism>
<accession>A0A8H5DAB5</accession>
<dbReference type="AlphaFoldDB" id="A0A8H5DAB5"/>
<feature type="binding site" evidence="10">
    <location>
        <position position="323"/>
    </location>
    <ligand>
        <name>Zn(2+)</name>
        <dbReference type="ChEBI" id="CHEBI:29105"/>
        <note>catalytic</note>
    </ligand>
</feature>
<comment type="caution">
    <text evidence="12">The sequence shown here is derived from an EMBL/GenBank/DDBJ whole genome shotgun (WGS) entry which is preliminary data.</text>
</comment>
<name>A0A8H5DAB5_9AGAR</name>
<keyword evidence="8" id="KW-0482">Metalloprotease</keyword>
<evidence type="ECO:0000256" key="6">
    <source>
        <dbReference type="ARBA" id="ARBA00022801"/>
    </source>
</evidence>
<evidence type="ECO:0000256" key="4">
    <source>
        <dbReference type="ARBA" id="ARBA00022670"/>
    </source>
</evidence>
<gene>
    <name evidence="12" type="ORF">D9756_004300</name>
</gene>
<dbReference type="GO" id="GO:0004301">
    <property type="term" value="F:epoxide hydrolase activity"/>
    <property type="evidence" value="ECO:0007669"/>
    <property type="project" value="TreeGrafter"/>
</dbReference>
<evidence type="ECO:0000256" key="1">
    <source>
        <dbReference type="ARBA" id="ARBA00004496"/>
    </source>
</evidence>
<dbReference type="Gene3D" id="3.30.2010.30">
    <property type="match status" value="1"/>
</dbReference>
<comment type="similarity">
    <text evidence="2">Belongs to the peptidase M1 family.</text>
</comment>
<dbReference type="InterPro" id="IPR038502">
    <property type="entry name" value="M1_LTA-4_hydro/amino_C_sf"/>
</dbReference>
<keyword evidence="7 10" id="KW-0862">Zinc</keyword>
<feature type="binding site" evidence="10">
    <location>
        <position position="319"/>
    </location>
    <ligand>
        <name>Zn(2+)</name>
        <dbReference type="ChEBI" id="CHEBI:29105"/>
        <note>catalytic</note>
    </ligand>
</feature>
<dbReference type="GO" id="GO:0008237">
    <property type="term" value="F:metallopeptidase activity"/>
    <property type="evidence" value="ECO:0007669"/>
    <property type="project" value="UniProtKB-KW"/>
</dbReference>
<dbReference type="Gene3D" id="1.25.40.320">
    <property type="entry name" value="Peptidase M1, leukotriene A4 hydrolase/aminopeptidase C-terminal domain"/>
    <property type="match status" value="1"/>
</dbReference>
<keyword evidence="4" id="KW-0645">Protease</keyword>
<dbReference type="PANTHER" id="PTHR45726">
    <property type="entry name" value="LEUKOTRIENE A-4 HYDROLASE"/>
    <property type="match status" value="1"/>
</dbReference>
<evidence type="ECO:0000256" key="8">
    <source>
        <dbReference type="ARBA" id="ARBA00023049"/>
    </source>
</evidence>
<feature type="active site" description="Proton acceptor" evidence="9">
    <location>
        <position position="320"/>
    </location>
</feature>
<dbReference type="GO" id="GO:0005829">
    <property type="term" value="C:cytosol"/>
    <property type="evidence" value="ECO:0007669"/>
    <property type="project" value="TreeGrafter"/>
</dbReference>
<dbReference type="EMBL" id="JAACJO010000007">
    <property type="protein sequence ID" value="KAF5356193.1"/>
    <property type="molecule type" value="Genomic_DNA"/>
</dbReference>
<evidence type="ECO:0000256" key="7">
    <source>
        <dbReference type="ARBA" id="ARBA00022833"/>
    </source>
</evidence>
<proteinExistence type="inferred from homology"/>
<comment type="cofactor">
    <cofactor evidence="10">
        <name>Zn(2+)</name>
        <dbReference type="ChEBI" id="CHEBI:29105"/>
    </cofactor>
    <text evidence="10">Binds 1 zinc ion per subunit.</text>
</comment>
<dbReference type="Proteomes" id="UP000559027">
    <property type="component" value="Unassembled WGS sequence"/>
</dbReference>
<dbReference type="PANTHER" id="PTHR45726:SF3">
    <property type="entry name" value="LEUKOTRIENE A-4 HYDROLASE"/>
    <property type="match status" value="1"/>
</dbReference>
<evidence type="ECO:0000256" key="10">
    <source>
        <dbReference type="PIRSR" id="PIRSR634015-3"/>
    </source>
</evidence>
<keyword evidence="3" id="KW-0963">Cytoplasm</keyword>
<reference evidence="12 13" key="1">
    <citation type="journal article" date="2020" name="ISME J.">
        <title>Uncovering the hidden diversity of litter-decomposition mechanisms in mushroom-forming fungi.</title>
        <authorList>
            <person name="Floudas D."/>
            <person name="Bentzer J."/>
            <person name="Ahren D."/>
            <person name="Johansson T."/>
            <person name="Persson P."/>
            <person name="Tunlid A."/>
        </authorList>
    </citation>
    <scope>NUCLEOTIDE SEQUENCE [LARGE SCALE GENOMIC DNA]</scope>
    <source>
        <strain evidence="12 13">CBS 146.42</strain>
    </source>
</reference>
<dbReference type="SUPFAM" id="SSF55486">
    <property type="entry name" value="Metalloproteases ('zincins'), catalytic domain"/>
    <property type="match status" value="1"/>
</dbReference>
<sequence>MSDPTSQSNYDNVVSEHVEFEWSLDFGRRIIKGSATHHLTVKAENVNEVIFDTNDLTIESILTDGKQTSFDLKPKHEVMGSALHVPLPPGLTNGTKVRVQIQYQTSPSSTALQWLEKEEGSSLICSANANQFIHGPLLLCKASPRSLRNLSQHDISLLSDTPSVKITYTASVKSTLPVLLSAIRISPAANGPPHNGKVIGRDEVVYTYNQPVPVPSYLLAIAAGNIHFRPFPQLPGKTWTSGIWTEPELLDAAFWEFSEDTAKFLAKEESIVTPYRFGVYDMLVLPPSFPYGGMENACLTFLTPTLLTGDRTLVDVVVHELTHSWFGNGVTHANASHFWLNEGWTTYMERVLQQFLHSPAHRDFSYLIGNEALKDALKEYEDRPKYQRLQISFEKGEDPDDAYSSIPYEKGANFLLHIGNVFLSRLHSQLTAPPERTLGGLDVFLPYVKDYVSTFNGKSIRTEDWKEHLYGYFRSQPDKIKALDSIDWNAWLFGEGTQLPVTLEFDTSLATRAYALAKRWDDARSTSDTSRLDFSQNDLDGLNGNQIVVFLEKLLSYPPLPSDLVFHMATLYGLSTTPNAEIRLRFYGVALQDPASPAAKEFAVQAANWVIGEDGTGLIKGRMKFCRPVFRGIYQVDKDLATQKFLKAKMSFHPIARRLIEKDLKLV</sequence>
<feature type="binding site" evidence="10">
    <location>
        <position position="342"/>
    </location>
    <ligand>
        <name>Zn(2+)</name>
        <dbReference type="ChEBI" id="CHEBI:29105"/>
        <note>catalytic</note>
    </ligand>
</feature>
<dbReference type="InterPro" id="IPR014782">
    <property type="entry name" value="Peptidase_M1_dom"/>
</dbReference>
<dbReference type="InterPro" id="IPR016024">
    <property type="entry name" value="ARM-type_fold"/>
</dbReference>
<keyword evidence="13" id="KW-1185">Reference proteome</keyword>
<dbReference type="InterPro" id="IPR015211">
    <property type="entry name" value="Peptidase_M1_C"/>
</dbReference>
<keyword evidence="6" id="KW-0378">Hydrolase</keyword>
<dbReference type="SUPFAM" id="SSF63737">
    <property type="entry name" value="Leukotriene A4 hydrolase N-terminal domain"/>
    <property type="match status" value="2"/>
</dbReference>
<dbReference type="Pfam" id="PF01433">
    <property type="entry name" value="Peptidase_M1"/>
    <property type="match status" value="1"/>
</dbReference>
<evidence type="ECO:0000256" key="3">
    <source>
        <dbReference type="ARBA" id="ARBA00022490"/>
    </source>
</evidence>
<dbReference type="Gene3D" id="1.10.390.10">
    <property type="entry name" value="Neutral Protease Domain 2"/>
    <property type="match status" value="1"/>
</dbReference>
<keyword evidence="5 10" id="KW-0479">Metal-binding</keyword>
<evidence type="ECO:0000259" key="11">
    <source>
        <dbReference type="SMART" id="SM01263"/>
    </source>
</evidence>
<feature type="active site" description="Proton donor" evidence="9">
    <location>
        <position position="408"/>
    </location>
</feature>
<dbReference type="OrthoDB" id="79562at2759"/>
<dbReference type="InterPro" id="IPR001930">
    <property type="entry name" value="Peptidase_M1"/>
</dbReference>
<protein>
    <recommendedName>
        <fullName evidence="11">Peptidase M1 leukotriene A4 hydrolase/aminopeptidase C-terminal domain-containing protein</fullName>
    </recommendedName>
</protein>
<evidence type="ECO:0000313" key="13">
    <source>
        <dbReference type="Proteomes" id="UP000559027"/>
    </source>
</evidence>
<evidence type="ECO:0000256" key="2">
    <source>
        <dbReference type="ARBA" id="ARBA00010136"/>
    </source>
</evidence>
<dbReference type="SUPFAM" id="SSF48371">
    <property type="entry name" value="ARM repeat"/>
    <property type="match status" value="1"/>
</dbReference>